<organism evidence="1 2">
    <name type="scientific">Eumeta variegata</name>
    <name type="common">Bagworm moth</name>
    <name type="synonym">Eumeta japonica</name>
    <dbReference type="NCBI Taxonomy" id="151549"/>
    <lineage>
        <taxon>Eukaryota</taxon>
        <taxon>Metazoa</taxon>
        <taxon>Ecdysozoa</taxon>
        <taxon>Arthropoda</taxon>
        <taxon>Hexapoda</taxon>
        <taxon>Insecta</taxon>
        <taxon>Pterygota</taxon>
        <taxon>Neoptera</taxon>
        <taxon>Endopterygota</taxon>
        <taxon>Lepidoptera</taxon>
        <taxon>Glossata</taxon>
        <taxon>Ditrysia</taxon>
        <taxon>Tineoidea</taxon>
        <taxon>Psychidae</taxon>
        <taxon>Oiketicinae</taxon>
        <taxon>Eumeta</taxon>
    </lineage>
</organism>
<dbReference type="InterPro" id="IPR052709">
    <property type="entry name" value="Transposase-MT_Hybrid"/>
</dbReference>
<keyword evidence="2" id="KW-1185">Reference proteome</keyword>
<comment type="caution">
    <text evidence="1">The sequence shown here is derived from an EMBL/GenBank/DDBJ whole genome shotgun (WGS) entry which is preliminary data.</text>
</comment>
<dbReference type="EMBL" id="BGZK01001121">
    <property type="protein sequence ID" value="GBP71777.1"/>
    <property type="molecule type" value="Genomic_DNA"/>
</dbReference>
<name>A0A4C1YB84_EUMVA</name>
<dbReference type="STRING" id="151549.A0A4C1YB84"/>
<evidence type="ECO:0008006" key="3">
    <source>
        <dbReference type="Google" id="ProtNLM"/>
    </source>
</evidence>
<accession>A0A4C1YB84</accession>
<protein>
    <recommendedName>
        <fullName evidence="3">Histone-lysine N-methyltransferase SETMAR</fullName>
    </recommendedName>
</protein>
<dbReference type="OrthoDB" id="10017160at2759"/>
<dbReference type="AlphaFoldDB" id="A0A4C1YB84"/>
<evidence type="ECO:0000313" key="2">
    <source>
        <dbReference type="Proteomes" id="UP000299102"/>
    </source>
</evidence>
<dbReference type="PANTHER" id="PTHR46060:SF1">
    <property type="entry name" value="MARINER MOS1 TRANSPOSASE-LIKE PROTEIN"/>
    <property type="match status" value="1"/>
</dbReference>
<gene>
    <name evidence="1" type="ORF">EVAR_55976_1</name>
</gene>
<proteinExistence type="predicted"/>
<sequence>MKFVAIQANKKFITRLRLGYHDEAPSLATGYNWINEFKHGRTNSTDNLREGRPSTATTKENIDMLCDFMIKTDKRLTYQHIRTSLGIGMSQVHKILHEHLAVRKLFTRWIPHNLTEAQILRRIIWCAK</sequence>
<reference evidence="1 2" key="1">
    <citation type="journal article" date="2019" name="Commun. Biol.">
        <title>The bagworm genome reveals a unique fibroin gene that provides high tensile strength.</title>
        <authorList>
            <person name="Kono N."/>
            <person name="Nakamura H."/>
            <person name="Ohtoshi R."/>
            <person name="Tomita M."/>
            <person name="Numata K."/>
            <person name="Arakawa K."/>
        </authorList>
    </citation>
    <scope>NUCLEOTIDE SEQUENCE [LARGE SCALE GENOMIC DNA]</scope>
</reference>
<dbReference type="PANTHER" id="PTHR46060">
    <property type="entry name" value="MARINER MOS1 TRANSPOSASE-LIKE PROTEIN"/>
    <property type="match status" value="1"/>
</dbReference>
<evidence type="ECO:0000313" key="1">
    <source>
        <dbReference type="EMBL" id="GBP71777.1"/>
    </source>
</evidence>
<dbReference type="Proteomes" id="UP000299102">
    <property type="component" value="Unassembled WGS sequence"/>
</dbReference>